<proteinExistence type="predicted"/>
<accession>A0ACC2XNY6</accession>
<sequence>MGKFLRKDKKGKSIGKDTHAIVTGPKFDGKKTVNSGPNRQGLDEFQARIDRYLYHLIVNLGYPLKAATFHVAWRAIAYDQYPLPRIELFDDPEHMVRVSYYKVTTGSSKWADPEKPEYAGRYYFEVMGEKATLYCPTFANVSPPDTNRPAPPGLRIYFSDNIEKELTGKSPDTVIDGITVSSHRRLQQCARFIITALYELNGDVKAMRIALYKFMKRITLNTRNASGAFRSRSPFLIIGVESAVYLNQKFTFGNVIDDFPMSSNRRLFTGACLGPMSEEQKKMALHELNDAFRTFGSFTAAITFVTMYVDSMREVAMDEDDGDAEDDTALFEVLHQWCDHDDLDSSHTCKSCGDILRCDEVAREIEGDVICTTCFGSDHATDNQEASQLL</sequence>
<gene>
    <name evidence="1" type="ORF">QFC22_001213</name>
</gene>
<protein>
    <submittedName>
        <fullName evidence="1">Uncharacterized protein</fullName>
    </submittedName>
</protein>
<evidence type="ECO:0000313" key="2">
    <source>
        <dbReference type="Proteomes" id="UP001243375"/>
    </source>
</evidence>
<name>A0ACC2XNY6_9TREE</name>
<organism evidence="1 2">
    <name type="scientific">Naganishia vaughanmartiniae</name>
    <dbReference type="NCBI Taxonomy" id="1424756"/>
    <lineage>
        <taxon>Eukaryota</taxon>
        <taxon>Fungi</taxon>
        <taxon>Dikarya</taxon>
        <taxon>Basidiomycota</taxon>
        <taxon>Agaricomycotina</taxon>
        <taxon>Tremellomycetes</taxon>
        <taxon>Filobasidiales</taxon>
        <taxon>Filobasidiaceae</taxon>
        <taxon>Naganishia</taxon>
    </lineage>
</organism>
<keyword evidence="2" id="KW-1185">Reference proteome</keyword>
<reference evidence="1" key="1">
    <citation type="submission" date="2023-04" db="EMBL/GenBank/DDBJ databases">
        <title>Draft Genome sequencing of Naganishia species isolated from polar environments using Oxford Nanopore Technology.</title>
        <authorList>
            <person name="Leo P."/>
            <person name="Venkateswaran K."/>
        </authorList>
    </citation>
    <scope>NUCLEOTIDE SEQUENCE</scope>
    <source>
        <strain evidence="1">MNA-CCFEE 5425</strain>
    </source>
</reference>
<dbReference type="EMBL" id="JASBWU010000002">
    <property type="protein sequence ID" value="KAJ9124412.1"/>
    <property type="molecule type" value="Genomic_DNA"/>
</dbReference>
<evidence type="ECO:0000313" key="1">
    <source>
        <dbReference type="EMBL" id="KAJ9124412.1"/>
    </source>
</evidence>
<dbReference type="Proteomes" id="UP001243375">
    <property type="component" value="Unassembled WGS sequence"/>
</dbReference>
<comment type="caution">
    <text evidence="1">The sequence shown here is derived from an EMBL/GenBank/DDBJ whole genome shotgun (WGS) entry which is preliminary data.</text>
</comment>